<dbReference type="InterPro" id="IPR003439">
    <property type="entry name" value="ABC_transporter-like_ATP-bd"/>
</dbReference>
<keyword evidence="3" id="KW-0547">Nucleotide-binding</keyword>
<dbReference type="AlphaFoldDB" id="A0A0F9F217"/>
<dbReference type="PROSITE" id="PS50893">
    <property type="entry name" value="ABC_TRANSPORTER_2"/>
    <property type="match status" value="1"/>
</dbReference>
<evidence type="ECO:0000256" key="2">
    <source>
        <dbReference type="ARBA" id="ARBA00022448"/>
    </source>
</evidence>
<evidence type="ECO:0000256" key="3">
    <source>
        <dbReference type="ARBA" id="ARBA00022741"/>
    </source>
</evidence>
<dbReference type="SUPFAM" id="SSF52540">
    <property type="entry name" value="P-loop containing nucleoside triphosphate hydrolases"/>
    <property type="match status" value="1"/>
</dbReference>
<gene>
    <name evidence="6" type="ORF">LCGC14_2358840</name>
</gene>
<dbReference type="Pfam" id="PF00005">
    <property type="entry name" value="ABC_tran"/>
    <property type="match status" value="1"/>
</dbReference>
<dbReference type="InterPro" id="IPR003593">
    <property type="entry name" value="AAA+_ATPase"/>
</dbReference>
<organism evidence="6">
    <name type="scientific">marine sediment metagenome</name>
    <dbReference type="NCBI Taxonomy" id="412755"/>
    <lineage>
        <taxon>unclassified sequences</taxon>
        <taxon>metagenomes</taxon>
        <taxon>ecological metagenomes</taxon>
    </lineage>
</organism>
<feature type="domain" description="ABC transporter" evidence="5">
    <location>
        <begin position="2"/>
        <end position="240"/>
    </location>
</feature>
<proteinExistence type="inferred from homology"/>
<accession>A0A0F9F217</accession>
<dbReference type="EMBL" id="LAZR01034503">
    <property type="protein sequence ID" value="KKL45122.1"/>
    <property type="molecule type" value="Genomic_DNA"/>
</dbReference>
<keyword evidence="4" id="KW-0067">ATP-binding</keyword>
<sequence>MFELKDVSLYRKNRVILQNIQWKVKDNENWILFGRNGSGKTMLLEIISGYIYPSRGEVIRFGKRHGEYDVREIRKRIGYISTPLKNMFGAREKIIDVVTSGLYASIGLYMEPSGKQVKTALELLSTIKMESRSDEWFGILSDGEKQKVLMLRALINNPDLLILDEPAMGLDLTSREDLLLTIENLHEIRNAAIIYVTHHTEEITPMFNKIKIIAAGRSFYAGSIKGGLKKEMLQKVFGHDVDIVELYKRYYTILRDK</sequence>
<dbReference type="Gene3D" id="3.40.50.300">
    <property type="entry name" value="P-loop containing nucleotide triphosphate hydrolases"/>
    <property type="match status" value="1"/>
</dbReference>
<evidence type="ECO:0000313" key="6">
    <source>
        <dbReference type="EMBL" id="KKL45122.1"/>
    </source>
</evidence>
<dbReference type="GO" id="GO:0016887">
    <property type="term" value="F:ATP hydrolysis activity"/>
    <property type="evidence" value="ECO:0007669"/>
    <property type="project" value="InterPro"/>
</dbReference>
<evidence type="ECO:0000256" key="4">
    <source>
        <dbReference type="ARBA" id="ARBA00022840"/>
    </source>
</evidence>
<dbReference type="PANTHER" id="PTHR42734">
    <property type="entry name" value="METAL TRANSPORT SYSTEM ATP-BINDING PROTEIN TM_0124-RELATED"/>
    <property type="match status" value="1"/>
</dbReference>
<reference evidence="6" key="1">
    <citation type="journal article" date="2015" name="Nature">
        <title>Complex archaea that bridge the gap between prokaryotes and eukaryotes.</title>
        <authorList>
            <person name="Spang A."/>
            <person name="Saw J.H."/>
            <person name="Jorgensen S.L."/>
            <person name="Zaremba-Niedzwiedzka K."/>
            <person name="Martijn J."/>
            <person name="Lind A.E."/>
            <person name="van Eijk R."/>
            <person name="Schleper C."/>
            <person name="Guy L."/>
            <person name="Ettema T.J."/>
        </authorList>
    </citation>
    <scope>NUCLEOTIDE SEQUENCE</scope>
</reference>
<dbReference type="GO" id="GO:0005524">
    <property type="term" value="F:ATP binding"/>
    <property type="evidence" value="ECO:0007669"/>
    <property type="project" value="UniProtKB-KW"/>
</dbReference>
<keyword evidence="2" id="KW-0813">Transport</keyword>
<dbReference type="InterPro" id="IPR027417">
    <property type="entry name" value="P-loop_NTPase"/>
</dbReference>
<evidence type="ECO:0000259" key="5">
    <source>
        <dbReference type="PROSITE" id="PS50893"/>
    </source>
</evidence>
<protein>
    <recommendedName>
        <fullName evidence="5">ABC transporter domain-containing protein</fullName>
    </recommendedName>
</protein>
<name>A0A0F9F217_9ZZZZ</name>
<dbReference type="InterPro" id="IPR050153">
    <property type="entry name" value="Metal_Ion_Import_ABC"/>
</dbReference>
<comment type="similarity">
    <text evidence="1">Belongs to the ABC transporter superfamily.</text>
</comment>
<dbReference type="PANTHER" id="PTHR42734:SF17">
    <property type="entry name" value="METAL TRANSPORT SYSTEM ATP-BINDING PROTEIN TM_0124-RELATED"/>
    <property type="match status" value="1"/>
</dbReference>
<comment type="caution">
    <text evidence="6">The sequence shown here is derived from an EMBL/GenBank/DDBJ whole genome shotgun (WGS) entry which is preliminary data.</text>
</comment>
<dbReference type="SMART" id="SM00382">
    <property type="entry name" value="AAA"/>
    <property type="match status" value="1"/>
</dbReference>
<evidence type="ECO:0000256" key="1">
    <source>
        <dbReference type="ARBA" id="ARBA00005417"/>
    </source>
</evidence>